<organism evidence="3 4">
    <name type="scientific">Lutibaculum baratangense AMV1</name>
    <dbReference type="NCBI Taxonomy" id="631454"/>
    <lineage>
        <taxon>Bacteria</taxon>
        <taxon>Pseudomonadati</taxon>
        <taxon>Pseudomonadota</taxon>
        <taxon>Alphaproteobacteria</taxon>
        <taxon>Hyphomicrobiales</taxon>
        <taxon>Tepidamorphaceae</taxon>
        <taxon>Lutibaculum</taxon>
    </lineage>
</organism>
<keyword evidence="4" id="KW-1185">Reference proteome</keyword>
<evidence type="ECO:0000313" key="4">
    <source>
        <dbReference type="Proteomes" id="UP000017819"/>
    </source>
</evidence>
<reference evidence="3 4" key="1">
    <citation type="journal article" date="2014" name="Genome Announc.">
        <title>Draft Genome Sequence of Lutibaculum baratangense Strain AMV1T, Isolated from a Mud Volcano in Andamans, India.</title>
        <authorList>
            <person name="Singh A."/>
            <person name="Sreenivas A."/>
            <person name="Sathyanarayana Reddy G."/>
            <person name="Pinnaka A.K."/>
            <person name="Shivaji S."/>
        </authorList>
    </citation>
    <scope>NUCLEOTIDE SEQUENCE [LARGE SCALE GENOMIC DNA]</scope>
    <source>
        <strain evidence="3 4">AMV1</strain>
    </source>
</reference>
<protein>
    <submittedName>
        <fullName evidence="3">HupE-UreJ family metal transporter</fullName>
    </submittedName>
</protein>
<keyword evidence="2" id="KW-0732">Signal</keyword>
<dbReference type="PATRIC" id="fig|631454.5.peg.2159"/>
<dbReference type="EMBL" id="AWXZ01000029">
    <property type="protein sequence ID" value="ESR24867.1"/>
    <property type="molecule type" value="Genomic_DNA"/>
</dbReference>
<dbReference type="Pfam" id="PF04955">
    <property type="entry name" value="HupE_UreJ"/>
    <property type="match status" value="1"/>
</dbReference>
<proteinExistence type="predicted"/>
<feature type="transmembrane region" description="Helical" evidence="1">
    <location>
        <begin position="144"/>
        <end position="166"/>
    </location>
</feature>
<keyword evidence="1" id="KW-1133">Transmembrane helix</keyword>
<keyword evidence="1" id="KW-0812">Transmembrane</keyword>
<accession>V4QYP1</accession>
<feature type="transmembrane region" description="Helical" evidence="1">
    <location>
        <begin position="172"/>
        <end position="192"/>
    </location>
</feature>
<feature type="transmembrane region" description="Helical" evidence="1">
    <location>
        <begin position="31"/>
        <end position="57"/>
    </location>
</feature>
<dbReference type="STRING" id="631454.N177_2190"/>
<gene>
    <name evidence="3" type="ORF">N177_2190</name>
</gene>
<dbReference type="PIRSF" id="PIRSF016919">
    <property type="entry name" value="HupE_UreJ"/>
    <property type="match status" value="1"/>
</dbReference>
<feature type="signal peptide" evidence="2">
    <location>
        <begin position="1"/>
        <end position="21"/>
    </location>
</feature>
<evidence type="ECO:0000256" key="2">
    <source>
        <dbReference type="SAM" id="SignalP"/>
    </source>
</evidence>
<evidence type="ECO:0000256" key="1">
    <source>
        <dbReference type="SAM" id="Phobius"/>
    </source>
</evidence>
<dbReference type="eggNOG" id="COG2370">
    <property type="taxonomic scope" value="Bacteria"/>
</dbReference>
<dbReference type="AlphaFoldDB" id="V4QYP1"/>
<dbReference type="OrthoDB" id="9808192at2"/>
<comment type="caution">
    <text evidence="3">The sequence shown here is derived from an EMBL/GenBank/DDBJ whole genome shotgun (WGS) entry which is preliminary data.</text>
</comment>
<dbReference type="InterPro" id="IPR007038">
    <property type="entry name" value="HupE_UreJ"/>
</dbReference>
<feature type="transmembrane region" description="Helical" evidence="1">
    <location>
        <begin position="64"/>
        <end position="87"/>
    </location>
</feature>
<dbReference type="Proteomes" id="UP000017819">
    <property type="component" value="Unassembled WGS sequence"/>
</dbReference>
<name>V4QYP1_9HYPH</name>
<sequence>MHMKTGLALATLVAATSPALAHVGHGSASGFAAGLAHPILGIDHLLAMFAVGVWAVVAGGKATLMWPGAFLSGMVLGSLLALGGVALPMVEPAILASLIVVGAALARALPVSLWSGASALTAFGMFHGHAHLLEIPTSAAAAEYAAGFLLATAGLHAAGAAVALVARGASRLSAVPRALGWVVVVAGAALGFA</sequence>
<feature type="chain" id="PRO_5004726416" evidence="2">
    <location>
        <begin position="22"/>
        <end position="193"/>
    </location>
</feature>
<keyword evidence="1" id="KW-0472">Membrane</keyword>
<evidence type="ECO:0000313" key="3">
    <source>
        <dbReference type="EMBL" id="ESR24867.1"/>
    </source>
</evidence>